<dbReference type="PANTHER" id="PTHR46526:SF1">
    <property type="entry name" value="CHORDIN"/>
    <property type="match status" value="1"/>
</dbReference>
<organism evidence="3 4">
    <name type="scientific">Aplysia californica</name>
    <name type="common">California sea hare</name>
    <dbReference type="NCBI Taxonomy" id="6500"/>
    <lineage>
        <taxon>Eukaryota</taxon>
        <taxon>Metazoa</taxon>
        <taxon>Spiralia</taxon>
        <taxon>Lophotrochozoa</taxon>
        <taxon>Mollusca</taxon>
        <taxon>Gastropoda</taxon>
        <taxon>Heterobranchia</taxon>
        <taxon>Euthyneura</taxon>
        <taxon>Tectipleura</taxon>
        <taxon>Aplysiida</taxon>
        <taxon>Aplysioidea</taxon>
        <taxon>Aplysiidae</taxon>
        <taxon>Aplysia</taxon>
    </lineage>
</organism>
<name>A0ABM1A9Z4_APLCA</name>
<reference evidence="4" key="1">
    <citation type="submission" date="2025-08" db="UniProtKB">
        <authorList>
            <consortium name="RefSeq"/>
        </authorList>
    </citation>
    <scope>IDENTIFICATION</scope>
</reference>
<dbReference type="SUPFAM" id="SSF57603">
    <property type="entry name" value="FnI-like domain"/>
    <property type="match status" value="3"/>
</dbReference>
<dbReference type="InterPro" id="IPR052278">
    <property type="entry name" value="Chordin-like_regulators"/>
</dbReference>
<dbReference type="RefSeq" id="XP_012943669.1">
    <property type="nucleotide sequence ID" value="XM_013088215.2"/>
</dbReference>
<sequence>MDSQWSRDDEQVDVSSEETGDVKTCNFEGVIYEEGSSWLPDVNASCTTCSCAKGNTLCHPMMCPPLSCEDPVHRPGECCPSCPNEDEDGKKCRLGRDPREFRLHSVWHPYLPMMGFSKCALCTCLPGGKTECNKLPCPAPACPKSQWVRSEENPCCLVCGDPPTTEAPVEEPQKDINMNGACNFLGEVKSNGDRWHPNIHPFGYMKCFFCECKDGEFHCGRLQCPILSCVRRRKRPNVCCEECAADQPEEPRVKKKKDKQKGQLSKDCSFAGTPYKNGQRWRPNSSPAGSGECAVCKCTEGNVQCRLRCPRVCKEDMAKNPCCRHCPERKVQKWKGSSGNRKTSLQTTQGSGKLSSDKNPSPKVSSKEKPKASKKKKKRKNRKSKLSAKQDFLSMLN</sequence>
<feature type="domain" description="VWFC" evidence="2">
    <location>
        <begin position="180"/>
        <end position="244"/>
    </location>
</feature>
<protein>
    <submittedName>
        <fullName evidence="4">Chordin</fullName>
    </submittedName>
</protein>
<dbReference type="Gene3D" id="6.20.200.20">
    <property type="match status" value="2"/>
</dbReference>
<dbReference type="PANTHER" id="PTHR46526">
    <property type="entry name" value="CHORDIN"/>
    <property type="match status" value="1"/>
</dbReference>
<evidence type="ECO:0000313" key="4">
    <source>
        <dbReference type="RefSeq" id="XP_012943669.1"/>
    </source>
</evidence>
<dbReference type="SMART" id="SM00214">
    <property type="entry name" value="VWC"/>
    <property type="match status" value="4"/>
</dbReference>
<gene>
    <name evidence="4" type="primary">LOC101859045</name>
</gene>
<evidence type="ECO:0000313" key="3">
    <source>
        <dbReference type="Proteomes" id="UP000694888"/>
    </source>
</evidence>
<proteinExistence type="predicted"/>
<feature type="compositionally biased region" description="Basic residues" evidence="1">
    <location>
        <begin position="372"/>
        <end position="386"/>
    </location>
</feature>
<dbReference type="Pfam" id="PF00093">
    <property type="entry name" value="VWC"/>
    <property type="match status" value="2"/>
</dbReference>
<dbReference type="Gene3D" id="2.10.70.10">
    <property type="entry name" value="Complement Module, domain 1"/>
    <property type="match status" value="1"/>
</dbReference>
<accession>A0ABM1A9Z4</accession>
<feature type="domain" description="VWFC" evidence="2">
    <location>
        <begin position="23"/>
        <end position="83"/>
    </location>
</feature>
<dbReference type="PROSITE" id="PS01208">
    <property type="entry name" value="VWFC_1"/>
    <property type="match status" value="2"/>
</dbReference>
<dbReference type="PROSITE" id="PS50184">
    <property type="entry name" value="VWFC_2"/>
    <property type="match status" value="2"/>
</dbReference>
<feature type="region of interest" description="Disordered" evidence="1">
    <location>
        <begin position="334"/>
        <end position="397"/>
    </location>
</feature>
<feature type="region of interest" description="Disordered" evidence="1">
    <location>
        <begin position="251"/>
        <end position="288"/>
    </location>
</feature>
<feature type="compositionally biased region" description="Polar residues" evidence="1">
    <location>
        <begin position="335"/>
        <end position="354"/>
    </location>
</feature>
<evidence type="ECO:0000259" key="2">
    <source>
        <dbReference type="PROSITE" id="PS50184"/>
    </source>
</evidence>
<dbReference type="GeneID" id="101859045"/>
<evidence type="ECO:0000256" key="1">
    <source>
        <dbReference type="SAM" id="MobiDB-lite"/>
    </source>
</evidence>
<keyword evidence="3" id="KW-1185">Reference proteome</keyword>
<dbReference type="InterPro" id="IPR001007">
    <property type="entry name" value="VWF_dom"/>
</dbReference>
<dbReference type="Proteomes" id="UP000694888">
    <property type="component" value="Unplaced"/>
</dbReference>